<dbReference type="InterPro" id="IPR008984">
    <property type="entry name" value="SMAD_FHA_dom_sf"/>
</dbReference>
<dbReference type="SUPFAM" id="SSF49879">
    <property type="entry name" value="SMAD/FHA domain"/>
    <property type="match status" value="1"/>
</dbReference>
<dbReference type="eggNOG" id="COG1716">
    <property type="taxonomic scope" value="Bacteria"/>
</dbReference>
<dbReference type="RefSeq" id="WP_002697590.1">
    <property type="nucleotide sequence ID" value="NZ_AAWS01000014.1"/>
</dbReference>
<dbReference type="AlphaFoldDB" id="A1ZLP7"/>
<dbReference type="InterPro" id="IPR000253">
    <property type="entry name" value="FHA_dom"/>
</dbReference>
<evidence type="ECO:0000313" key="3">
    <source>
        <dbReference type="Proteomes" id="UP000004095"/>
    </source>
</evidence>
<keyword evidence="3" id="KW-1185">Reference proteome</keyword>
<proteinExistence type="predicted"/>
<dbReference type="EMBL" id="AAWS01000014">
    <property type="protein sequence ID" value="EAY28801.1"/>
    <property type="molecule type" value="Genomic_DNA"/>
</dbReference>
<protein>
    <submittedName>
        <fullName evidence="2">FHA domain protein</fullName>
    </submittedName>
</protein>
<evidence type="ECO:0000313" key="2">
    <source>
        <dbReference type="EMBL" id="EAY28801.1"/>
    </source>
</evidence>
<evidence type="ECO:0000259" key="1">
    <source>
        <dbReference type="PROSITE" id="PS50006"/>
    </source>
</evidence>
<feature type="domain" description="FHA" evidence="1">
    <location>
        <begin position="147"/>
        <end position="202"/>
    </location>
</feature>
<dbReference type="CDD" id="cd00060">
    <property type="entry name" value="FHA"/>
    <property type="match status" value="1"/>
</dbReference>
<gene>
    <name evidence="2" type="ORF">M23134_07899</name>
</gene>
<dbReference type="OrthoDB" id="9816434at2"/>
<dbReference type="Gene3D" id="2.60.200.20">
    <property type="match status" value="1"/>
</dbReference>
<organism evidence="2 3">
    <name type="scientific">Microscilla marina ATCC 23134</name>
    <dbReference type="NCBI Taxonomy" id="313606"/>
    <lineage>
        <taxon>Bacteria</taxon>
        <taxon>Pseudomonadati</taxon>
        <taxon>Bacteroidota</taxon>
        <taxon>Cytophagia</taxon>
        <taxon>Cytophagales</taxon>
        <taxon>Microscillaceae</taxon>
        <taxon>Microscilla</taxon>
    </lineage>
</organism>
<sequence length="226" mass="23971">MSEFKPCGCDNGYFFPSNLDECPYCEDGQGGGNVQEMPPSMPNMGNQGFDDDSDFNPGQGGGFGGLDKTKLDTGGGGGMFGGGSPQTEIFGNSGGGGGDLSRTQIFGGGGGFDPQPNFPQVPQQQGRKMVGWLVSFTIDENGVDFKLYEGRNIIGADGACDISISGDQAVSGKHLTILHRMGHFKFRDEFSTNGTFINDIFVEEGTLKDGDVIRIGETIFKFRSIA</sequence>
<dbReference type="PROSITE" id="PS50006">
    <property type="entry name" value="FHA_DOMAIN"/>
    <property type="match status" value="1"/>
</dbReference>
<dbReference type="Proteomes" id="UP000004095">
    <property type="component" value="Unassembled WGS sequence"/>
</dbReference>
<name>A1ZLP7_MICM2</name>
<accession>A1ZLP7</accession>
<reference evidence="2 3" key="1">
    <citation type="submission" date="2007-01" db="EMBL/GenBank/DDBJ databases">
        <authorList>
            <person name="Haygood M."/>
            <person name="Podell S."/>
            <person name="Anderson C."/>
            <person name="Hopkinson B."/>
            <person name="Roe K."/>
            <person name="Barbeau K."/>
            <person name="Gaasterland T."/>
            <person name="Ferriera S."/>
            <person name="Johnson J."/>
            <person name="Kravitz S."/>
            <person name="Beeson K."/>
            <person name="Sutton G."/>
            <person name="Rogers Y.-H."/>
            <person name="Friedman R."/>
            <person name="Frazier M."/>
            <person name="Venter J.C."/>
        </authorList>
    </citation>
    <scope>NUCLEOTIDE SEQUENCE [LARGE SCALE GENOMIC DNA]</scope>
    <source>
        <strain evidence="2 3">ATCC 23134</strain>
    </source>
</reference>
<comment type="caution">
    <text evidence="2">The sequence shown here is derived from an EMBL/GenBank/DDBJ whole genome shotgun (WGS) entry which is preliminary data.</text>
</comment>
<dbReference type="Pfam" id="PF00498">
    <property type="entry name" value="FHA"/>
    <property type="match status" value="1"/>
</dbReference>